<reference evidence="5" key="1">
    <citation type="submission" date="2021-02" db="EMBL/GenBank/DDBJ databases">
        <authorList>
            <person name="Nowell W R."/>
        </authorList>
    </citation>
    <scope>NUCLEOTIDE SEQUENCE</scope>
</reference>
<dbReference type="PANTHER" id="PTHR47160:SF10">
    <property type="entry name" value="MULE TRANSPOSASE DOMAIN-CONTAINING PROTEIN"/>
    <property type="match status" value="1"/>
</dbReference>
<dbReference type="Gene3D" id="2.20.25.240">
    <property type="match status" value="1"/>
</dbReference>
<evidence type="ECO:0000313" key="5">
    <source>
        <dbReference type="EMBL" id="CAF4543249.1"/>
    </source>
</evidence>
<keyword evidence="6" id="KW-1185">Reference proteome</keyword>
<feature type="domain" description="FLYWCH-type" evidence="4">
    <location>
        <begin position="4"/>
        <end position="50"/>
    </location>
</feature>
<evidence type="ECO:0000256" key="3">
    <source>
        <dbReference type="ARBA" id="ARBA00022833"/>
    </source>
</evidence>
<proteinExistence type="predicted"/>
<keyword evidence="1" id="KW-0479">Metal-binding</keyword>
<dbReference type="EMBL" id="CAJOBP010008906">
    <property type="protein sequence ID" value="CAF4543249.1"/>
    <property type="molecule type" value="Genomic_DNA"/>
</dbReference>
<dbReference type="Proteomes" id="UP000663873">
    <property type="component" value="Unassembled WGS sequence"/>
</dbReference>
<gene>
    <name evidence="5" type="ORF">UJA718_LOCUS28893</name>
</gene>
<dbReference type="InterPro" id="IPR007588">
    <property type="entry name" value="Znf_FLYWCH"/>
</dbReference>
<comment type="caution">
    <text evidence="5">The sequence shown here is derived from an EMBL/GenBank/DDBJ whole genome shotgun (WGS) entry which is preliminary data.</text>
</comment>
<evidence type="ECO:0000256" key="1">
    <source>
        <dbReference type="ARBA" id="ARBA00022723"/>
    </source>
</evidence>
<keyword evidence="2" id="KW-0863">Zinc-finger</keyword>
<evidence type="ECO:0000313" key="6">
    <source>
        <dbReference type="Proteomes" id="UP000663873"/>
    </source>
</evidence>
<dbReference type="Pfam" id="PF04500">
    <property type="entry name" value="FLYWCH"/>
    <property type="match status" value="1"/>
</dbReference>
<dbReference type="GO" id="GO:0008270">
    <property type="term" value="F:zinc ion binding"/>
    <property type="evidence" value="ECO:0007669"/>
    <property type="project" value="UniProtKB-KW"/>
</dbReference>
<name>A0A820Y5X5_9BILA</name>
<evidence type="ECO:0000256" key="2">
    <source>
        <dbReference type="ARBA" id="ARBA00022771"/>
    </source>
</evidence>
<dbReference type="PANTHER" id="PTHR47160">
    <property type="entry name" value="PUTATIVE-RELATED"/>
    <property type="match status" value="1"/>
</dbReference>
<feature type="non-terminal residue" evidence="5">
    <location>
        <position position="1"/>
    </location>
</feature>
<protein>
    <recommendedName>
        <fullName evidence="4">FLYWCH-type domain-containing protein</fullName>
    </recommendedName>
</protein>
<dbReference type="AlphaFoldDB" id="A0A820Y5X5"/>
<organism evidence="5 6">
    <name type="scientific">Rotaria socialis</name>
    <dbReference type="NCBI Taxonomy" id="392032"/>
    <lineage>
        <taxon>Eukaryota</taxon>
        <taxon>Metazoa</taxon>
        <taxon>Spiralia</taxon>
        <taxon>Gnathifera</taxon>
        <taxon>Rotifera</taxon>
        <taxon>Eurotatoria</taxon>
        <taxon>Bdelloidea</taxon>
        <taxon>Philodinida</taxon>
        <taxon>Philodinidae</taxon>
        <taxon>Rotaria</taxon>
    </lineage>
</organism>
<keyword evidence="3" id="KW-0862">Zinc</keyword>
<evidence type="ECO:0000259" key="4">
    <source>
        <dbReference type="Pfam" id="PF04500"/>
    </source>
</evidence>
<sequence length="370" mass="42831">MPSYEGYIYTLERKNDAKLIFLCPNRDCKGRCHTNPTMDVIVSAPTEHCHAPKPDLVPVLELKNKIKSRAAETEESSSTVLHSAMRSFPLDAAGQLLQSETLLRTIRRQHQGPPMNSNNQLSDHLKQIDLLKTCKHWFVDGTFKVCPEDFNQMFTLHELFKSKIIPLVYGLLVEKKTDCDHFFQRIMNEDDFNPETTLSDFEAATIKSINSLFSNILHKGCLFHFGQCIWRQIQSLELQKKYQEDEPFHLNIKNIIALAFVPVLDVIKVFNLIADDFEDEADDFLGYFEKTWIGEPKKKVTSRKKPLFPIEIWNVYDRVVANLPRSNNSIEGWHNAFAKRVAIVHPTITKLTEKIRREQSKFEVDIAQIR</sequence>
<accession>A0A820Y5X5</accession>